<accession>A0A834A2A7</accession>
<dbReference type="EMBL" id="JABVXQ010000006">
    <property type="protein sequence ID" value="KAF6104229.1"/>
    <property type="molecule type" value="Genomic_DNA"/>
</dbReference>
<dbReference type="AlphaFoldDB" id="A0A834A2A7"/>
<organism evidence="1 2">
    <name type="scientific">Phyllostomus discolor</name>
    <name type="common">pale spear-nosed bat</name>
    <dbReference type="NCBI Taxonomy" id="89673"/>
    <lineage>
        <taxon>Eukaryota</taxon>
        <taxon>Metazoa</taxon>
        <taxon>Chordata</taxon>
        <taxon>Craniata</taxon>
        <taxon>Vertebrata</taxon>
        <taxon>Euteleostomi</taxon>
        <taxon>Mammalia</taxon>
        <taxon>Eutheria</taxon>
        <taxon>Laurasiatheria</taxon>
        <taxon>Chiroptera</taxon>
        <taxon>Yangochiroptera</taxon>
        <taxon>Phyllostomidae</taxon>
        <taxon>Phyllostominae</taxon>
        <taxon>Phyllostomus</taxon>
    </lineage>
</organism>
<evidence type="ECO:0000313" key="2">
    <source>
        <dbReference type="Proteomes" id="UP000664940"/>
    </source>
</evidence>
<proteinExistence type="predicted"/>
<name>A0A834A2A7_9CHIR</name>
<protein>
    <submittedName>
        <fullName evidence="1">Uncharacterized protein</fullName>
    </submittedName>
</protein>
<gene>
    <name evidence="1" type="ORF">HJG60_011236</name>
</gene>
<reference evidence="1 2" key="1">
    <citation type="journal article" date="2020" name="Nature">
        <title>Six reference-quality genomes reveal evolution of bat adaptations.</title>
        <authorList>
            <person name="Jebb D."/>
            <person name="Huang Z."/>
            <person name="Pippel M."/>
            <person name="Hughes G.M."/>
            <person name="Lavrichenko K."/>
            <person name="Devanna P."/>
            <person name="Winkler S."/>
            <person name="Jermiin L.S."/>
            <person name="Skirmuntt E.C."/>
            <person name="Katzourakis A."/>
            <person name="Burkitt-Gray L."/>
            <person name="Ray D.A."/>
            <person name="Sullivan K.A.M."/>
            <person name="Roscito J.G."/>
            <person name="Kirilenko B.M."/>
            <person name="Davalos L.M."/>
            <person name="Corthals A.P."/>
            <person name="Power M.L."/>
            <person name="Jones G."/>
            <person name="Ransome R.D."/>
            <person name="Dechmann D.K.N."/>
            <person name="Locatelli A.G."/>
            <person name="Puechmaille S.J."/>
            <person name="Fedrigo O."/>
            <person name="Jarvis E.D."/>
            <person name="Hiller M."/>
            <person name="Vernes S.C."/>
            <person name="Myers E.W."/>
            <person name="Teeling E.C."/>
        </authorList>
    </citation>
    <scope>NUCLEOTIDE SEQUENCE [LARGE SCALE GENOMIC DNA]</scope>
    <source>
        <strain evidence="1">Bat1K_MPI-CBG_1</strain>
    </source>
</reference>
<comment type="caution">
    <text evidence="1">The sequence shown here is derived from an EMBL/GenBank/DDBJ whole genome shotgun (WGS) entry which is preliminary data.</text>
</comment>
<dbReference type="Proteomes" id="UP000664940">
    <property type="component" value="Unassembled WGS sequence"/>
</dbReference>
<evidence type="ECO:0000313" key="1">
    <source>
        <dbReference type="EMBL" id="KAF6104229.1"/>
    </source>
</evidence>
<sequence length="140" mass="16369">MTGTWELTCVHLYGPFSALNPTHLTVCCDLFHRPPHMPGCRQEKKRKTSENFLLLQELRITEFAGGKTGTYCQIPLYLRHLEYGICNQLRKAFNYSEVCWLLLPHFKTFTLHIGSLCEENHYWPRVIGSARQDDLKLKEK</sequence>